<dbReference type="GO" id="GO:0061512">
    <property type="term" value="P:protein localization to cilium"/>
    <property type="evidence" value="ECO:0007669"/>
    <property type="project" value="TreeGrafter"/>
</dbReference>
<dbReference type="PANTHER" id="PTHR14699:SF0">
    <property type="entry name" value="TETRATRICOPEPTIDE REPEAT PROTEIN 21 HOMOLOG"/>
    <property type="match status" value="1"/>
</dbReference>
<dbReference type="GO" id="GO:0005929">
    <property type="term" value="C:cilium"/>
    <property type="evidence" value="ECO:0007669"/>
    <property type="project" value="GOC"/>
</dbReference>
<organism evidence="2 3">
    <name type="scientific">Portunus trituberculatus</name>
    <name type="common">Swimming crab</name>
    <name type="synonym">Neptunus trituberculatus</name>
    <dbReference type="NCBI Taxonomy" id="210409"/>
    <lineage>
        <taxon>Eukaryota</taxon>
        <taxon>Metazoa</taxon>
        <taxon>Ecdysozoa</taxon>
        <taxon>Arthropoda</taxon>
        <taxon>Crustacea</taxon>
        <taxon>Multicrustacea</taxon>
        <taxon>Malacostraca</taxon>
        <taxon>Eumalacostraca</taxon>
        <taxon>Eucarida</taxon>
        <taxon>Decapoda</taxon>
        <taxon>Pleocyemata</taxon>
        <taxon>Brachyura</taxon>
        <taxon>Eubrachyura</taxon>
        <taxon>Portunoidea</taxon>
        <taxon>Portunidae</taxon>
        <taxon>Portuninae</taxon>
        <taxon>Portunus</taxon>
    </lineage>
</organism>
<dbReference type="InterPro" id="IPR056832">
    <property type="entry name" value="ARM_TT21_2nd"/>
</dbReference>
<dbReference type="AlphaFoldDB" id="A0A5B7H7M6"/>
<dbReference type="PANTHER" id="PTHR14699">
    <property type="entry name" value="STI2 PROTEIN-RELATED"/>
    <property type="match status" value="1"/>
</dbReference>
<dbReference type="InterPro" id="IPR040364">
    <property type="entry name" value="TTC21A/TTC21B"/>
</dbReference>
<comment type="caution">
    <text evidence="2">The sequence shown here is derived from an EMBL/GenBank/DDBJ whole genome shotgun (WGS) entry which is preliminary data.</text>
</comment>
<dbReference type="OrthoDB" id="10259630at2759"/>
<dbReference type="GO" id="GO:0035721">
    <property type="term" value="P:intraciliary retrograde transport"/>
    <property type="evidence" value="ECO:0007669"/>
    <property type="project" value="TreeGrafter"/>
</dbReference>
<accession>A0A5B7H7M6</accession>
<feature type="domain" description="Tetratricopeptide repeat protein 21A/21B second ARM" evidence="1">
    <location>
        <begin position="3"/>
        <end position="163"/>
    </location>
</feature>
<sequence>MILAQVQRSLGTSPDILYLSAVLGRMKNQPSDIILALLQEAIDNHFKNHRGMSFGATYLAALNPDFLLLIVNECLIYAPNQPSPTEGLGHNMPGVVKQALLVLETITRACPALLAALILSARLKFIMGDIKGSAASLQHVLDNIDSTSSEAHLLMAQIQLYQGNFKQAQQSLEVGLSYNFEVREQPTYHLVRARVMKKQGQYQEAINTLKACLNMTNTRPTSE</sequence>
<dbReference type="EMBL" id="VSRR010028168">
    <property type="protein sequence ID" value="MPC68651.1"/>
    <property type="molecule type" value="Genomic_DNA"/>
</dbReference>
<dbReference type="Pfam" id="PF25060">
    <property type="entry name" value="ARM_TT21_2nd"/>
    <property type="match status" value="1"/>
</dbReference>
<proteinExistence type="predicted"/>
<gene>
    <name evidence="2" type="primary">ttc21b</name>
    <name evidence="2" type="ORF">E2C01_062854</name>
</gene>
<evidence type="ECO:0000259" key="1">
    <source>
        <dbReference type="Pfam" id="PF25060"/>
    </source>
</evidence>
<evidence type="ECO:0000313" key="2">
    <source>
        <dbReference type="EMBL" id="MPC68651.1"/>
    </source>
</evidence>
<protein>
    <submittedName>
        <fullName evidence="2">Tetratricopeptide repeat protein 21B</fullName>
    </submittedName>
</protein>
<reference evidence="2 3" key="1">
    <citation type="submission" date="2019-05" db="EMBL/GenBank/DDBJ databases">
        <title>Another draft genome of Portunus trituberculatus and its Hox gene families provides insights of decapod evolution.</title>
        <authorList>
            <person name="Jeong J.-H."/>
            <person name="Song I."/>
            <person name="Kim S."/>
            <person name="Choi T."/>
            <person name="Kim D."/>
            <person name="Ryu S."/>
            <person name="Kim W."/>
        </authorList>
    </citation>
    <scope>NUCLEOTIDE SEQUENCE [LARGE SCALE GENOMIC DNA]</scope>
    <source>
        <tissue evidence="2">Muscle</tissue>
    </source>
</reference>
<dbReference type="Proteomes" id="UP000324222">
    <property type="component" value="Unassembled WGS sequence"/>
</dbReference>
<dbReference type="Pfam" id="PF25058">
    <property type="entry name" value="ARM_TT21"/>
    <property type="match status" value="1"/>
</dbReference>
<keyword evidence="3" id="KW-1185">Reference proteome</keyword>
<dbReference type="InterPro" id="IPR011990">
    <property type="entry name" value="TPR-like_helical_dom_sf"/>
</dbReference>
<evidence type="ECO:0000313" key="3">
    <source>
        <dbReference type="Proteomes" id="UP000324222"/>
    </source>
</evidence>
<name>A0A5B7H7M6_PORTR</name>
<dbReference type="GO" id="GO:0030991">
    <property type="term" value="C:intraciliary transport particle A"/>
    <property type="evidence" value="ECO:0007669"/>
    <property type="project" value="TreeGrafter"/>
</dbReference>
<dbReference type="Gene3D" id="1.25.40.10">
    <property type="entry name" value="Tetratricopeptide repeat domain"/>
    <property type="match status" value="1"/>
</dbReference>
<dbReference type="SUPFAM" id="SSF48452">
    <property type="entry name" value="TPR-like"/>
    <property type="match status" value="1"/>
</dbReference>